<feature type="region of interest" description="Disordered" evidence="1">
    <location>
        <begin position="200"/>
        <end position="223"/>
    </location>
</feature>
<dbReference type="EMBL" id="CP035495">
    <property type="protein sequence ID" value="QAY63731.1"/>
    <property type="molecule type" value="Genomic_DNA"/>
</dbReference>
<sequence length="223" mass="24655">MVMAAIGRLPDTITDRAVNIRLRRRKPSETVHPFRQSRDMPDLHALRDDLAAWVGEHADKLRDAHPDTPLEDRAADLWEPLLAVADLAGGGWPTLARQAAVALSHEAAKADSDHSDGHELLVDCRDLFHALLRADFVPTETLLAALKAIPDSRWAEDGLTGRRLAAMLKPYAIEPVRDPSGTKRGYKRVRFDDAFDRYLSDPVAPTAPDLPSEPSDVSEPQQP</sequence>
<proteinExistence type="predicted"/>
<reference evidence="3 4" key="1">
    <citation type="submission" date="2019-01" db="EMBL/GenBank/DDBJ databases">
        <title>Genome sequencing of strain 2JSPR-7.</title>
        <authorList>
            <person name="Heo J."/>
            <person name="Kim S.-J."/>
            <person name="Kim J.-S."/>
            <person name="Hong S.-B."/>
            <person name="Kwon S.-W."/>
        </authorList>
    </citation>
    <scope>NUCLEOTIDE SEQUENCE [LARGE SCALE GENOMIC DNA]</scope>
    <source>
        <strain evidence="3 4">2JSPR-7</strain>
    </source>
</reference>
<dbReference type="OrthoDB" id="3261135at2"/>
<dbReference type="AlphaFoldDB" id="A0A4V0YEC5"/>
<gene>
    <name evidence="3" type="ORF">ET495_11275</name>
</gene>
<dbReference type="Pfam" id="PF12307">
    <property type="entry name" value="DUF3631"/>
    <property type="match status" value="1"/>
</dbReference>
<evidence type="ECO:0000259" key="2">
    <source>
        <dbReference type="Pfam" id="PF12307"/>
    </source>
</evidence>
<evidence type="ECO:0000313" key="3">
    <source>
        <dbReference type="EMBL" id="QAY63731.1"/>
    </source>
</evidence>
<accession>A0A4V0YEC5</accession>
<dbReference type="InterPro" id="IPR022081">
    <property type="entry name" value="DUF3631"/>
</dbReference>
<dbReference type="KEGG" id="xyl:ET495_11275"/>
<evidence type="ECO:0000256" key="1">
    <source>
        <dbReference type="SAM" id="MobiDB-lite"/>
    </source>
</evidence>
<organism evidence="3 4">
    <name type="scientific">Xylanimonas allomyrinae</name>
    <dbReference type="NCBI Taxonomy" id="2509459"/>
    <lineage>
        <taxon>Bacteria</taxon>
        <taxon>Bacillati</taxon>
        <taxon>Actinomycetota</taxon>
        <taxon>Actinomycetes</taxon>
        <taxon>Micrococcales</taxon>
        <taxon>Promicromonosporaceae</taxon>
        <taxon>Xylanimonas</taxon>
    </lineage>
</organism>
<evidence type="ECO:0000313" key="4">
    <source>
        <dbReference type="Proteomes" id="UP000291758"/>
    </source>
</evidence>
<keyword evidence="4" id="KW-1185">Reference proteome</keyword>
<protein>
    <submittedName>
        <fullName evidence="3">DUF3631 domain-containing protein</fullName>
    </submittedName>
</protein>
<name>A0A4V0YEC5_9MICO</name>
<feature type="domain" description="DUF3631" evidence="2">
    <location>
        <begin position="21"/>
        <end position="198"/>
    </location>
</feature>
<dbReference type="Proteomes" id="UP000291758">
    <property type="component" value="Chromosome"/>
</dbReference>